<dbReference type="SUPFAM" id="SSF140500">
    <property type="entry name" value="BAS1536-like"/>
    <property type="match status" value="1"/>
</dbReference>
<accession>A0A0A5I6Y2</accession>
<protein>
    <recommendedName>
        <fullName evidence="3">Aspartyl-phosphate phosphatase Spo0E family protein</fullName>
    </recommendedName>
</protein>
<dbReference type="InterPro" id="IPR037208">
    <property type="entry name" value="Spo0E-like_sf"/>
</dbReference>
<dbReference type="EMBL" id="AVPE01000009">
    <property type="protein sequence ID" value="KGX91587.1"/>
    <property type="molecule type" value="Genomic_DNA"/>
</dbReference>
<proteinExistence type="predicted"/>
<evidence type="ECO:0008006" key="3">
    <source>
        <dbReference type="Google" id="ProtNLM"/>
    </source>
</evidence>
<dbReference type="Pfam" id="PF09388">
    <property type="entry name" value="SpoOE-like"/>
    <property type="match status" value="1"/>
</dbReference>
<dbReference type="Proteomes" id="UP000030528">
    <property type="component" value="Unassembled WGS sequence"/>
</dbReference>
<reference evidence="1 2" key="1">
    <citation type="submission" date="2013-08" db="EMBL/GenBank/DDBJ databases">
        <authorList>
            <person name="Huang J."/>
            <person name="Wang G."/>
        </authorList>
    </citation>
    <scope>NUCLEOTIDE SEQUENCE [LARGE SCALE GENOMIC DNA]</scope>
    <source>
        <strain evidence="1 2">JSM 076056</strain>
    </source>
</reference>
<gene>
    <name evidence="1" type="ORF">N781_03605</name>
</gene>
<sequence length="47" mass="5610">MKQKREEMIAVAMKEGIHSMNTLHISQDLDQLLNEQQWMRNQVITLK</sequence>
<name>A0A0A5I6Y2_9BACI</name>
<dbReference type="InterPro" id="IPR018540">
    <property type="entry name" value="Spo0E-like"/>
</dbReference>
<evidence type="ECO:0000313" key="2">
    <source>
        <dbReference type="Proteomes" id="UP000030528"/>
    </source>
</evidence>
<dbReference type="GO" id="GO:0043937">
    <property type="term" value="P:regulation of sporulation"/>
    <property type="evidence" value="ECO:0007669"/>
    <property type="project" value="InterPro"/>
</dbReference>
<keyword evidence="2" id="KW-1185">Reference proteome</keyword>
<dbReference type="InterPro" id="IPR036638">
    <property type="entry name" value="HLH_DNA-bd_sf"/>
</dbReference>
<comment type="caution">
    <text evidence="1">The sequence shown here is derived from an EMBL/GenBank/DDBJ whole genome shotgun (WGS) entry which is preliminary data.</text>
</comment>
<dbReference type="AlphaFoldDB" id="A0A0A5I6Y2"/>
<dbReference type="STRING" id="1385510.GCA_000425205_02351"/>
<dbReference type="GO" id="GO:0046983">
    <property type="term" value="F:protein dimerization activity"/>
    <property type="evidence" value="ECO:0007669"/>
    <property type="project" value="InterPro"/>
</dbReference>
<organism evidence="1 2">
    <name type="scientific">Pontibacillus halophilus JSM 076056 = DSM 19796</name>
    <dbReference type="NCBI Taxonomy" id="1385510"/>
    <lineage>
        <taxon>Bacteria</taxon>
        <taxon>Bacillati</taxon>
        <taxon>Bacillota</taxon>
        <taxon>Bacilli</taxon>
        <taxon>Bacillales</taxon>
        <taxon>Bacillaceae</taxon>
        <taxon>Pontibacillus</taxon>
    </lineage>
</organism>
<evidence type="ECO:0000313" key="1">
    <source>
        <dbReference type="EMBL" id="KGX91587.1"/>
    </source>
</evidence>
<dbReference type="Gene3D" id="4.10.280.10">
    <property type="entry name" value="Helix-loop-helix DNA-binding domain"/>
    <property type="match status" value="1"/>
</dbReference>